<keyword evidence="1" id="KW-0694">RNA-binding</keyword>
<feature type="region of interest" description="Disordered" evidence="2">
    <location>
        <begin position="1041"/>
        <end position="1069"/>
    </location>
</feature>
<dbReference type="Proteomes" id="UP000001072">
    <property type="component" value="Unassembled WGS sequence"/>
</dbReference>
<dbReference type="EC" id="2.7.7.48" evidence="1"/>
<evidence type="ECO:0000259" key="3">
    <source>
        <dbReference type="Pfam" id="PF05183"/>
    </source>
</evidence>
<organism evidence="5">
    <name type="scientific">Melampsora larici-populina (strain 98AG31 / pathotype 3-4-7)</name>
    <name type="common">Poplar leaf rust fungus</name>
    <dbReference type="NCBI Taxonomy" id="747676"/>
    <lineage>
        <taxon>Eukaryota</taxon>
        <taxon>Fungi</taxon>
        <taxon>Dikarya</taxon>
        <taxon>Basidiomycota</taxon>
        <taxon>Pucciniomycotina</taxon>
        <taxon>Pucciniomycetes</taxon>
        <taxon>Pucciniales</taxon>
        <taxon>Melampsoraceae</taxon>
        <taxon>Melampsora</taxon>
    </lineage>
</organism>
<dbReference type="InterPro" id="IPR057596">
    <property type="entry name" value="RDRP_core"/>
</dbReference>
<evidence type="ECO:0000313" key="4">
    <source>
        <dbReference type="EMBL" id="EGG05073.1"/>
    </source>
</evidence>
<keyword evidence="5" id="KW-1185">Reference proteome</keyword>
<dbReference type="InParanoid" id="F4RQP6"/>
<dbReference type="AlphaFoldDB" id="F4RQP6"/>
<evidence type="ECO:0000256" key="1">
    <source>
        <dbReference type="RuleBase" id="RU363098"/>
    </source>
</evidence>
<dbReference type="PANTHER" id="PTHR23079:SF55">
    <property type="entry name" value="RNA-DIRECTED RNA POLYMERASE"/>
    <property type="match status" value="1"/>
</dbReference>
<dbReference type="GO" id="GO:0031380">
    <property type="term" value="C:nuclear RNA-directed RNA polymerase complex"/>
    <property type="evidence" value="ECO:0007669"/>
    <property type="project" value="TreeGrafter"/>
</dbReference>
<feature type="domain" description="RDRP core" evidence="3">
    <location>
        <begin position="448"/>
        <end position="1032"/>
    </location>
</feature>
<dbReference type="GO" id="GO:0003723">
    <property type="term" value="F:RNA binding"/>
    <property type="evidence" value="ECO:0007669"/>
    <property type="project" value="UniProtKB-KW"/>
</dbReference>
<evidence type="ECO:0000256" key="2">
    <source>
        <dbReference type="SAM" id="MobiDB-lite"/>
    </source>
</evidence>
<proteinExistence type="inferred from homology"/>
<evidence type="ECO:0000313" key="5">
    <source>
        <dbReference type="Proteomes" id="UP000001072"/>
    </source>
</evidence>
<reference evidence="5" key="1">
    <citation type="journal article" date="2011" name="Proc. Natl. Acad. Sci. U.S.A.">
        <title>Obligate biotrophy features unraveled by the genomic analysis of rust fungi.</title>
        <authorList>
            <person name="Duplessis S."/>
            <person name="Cuomo C.A."/>
            <person name="Lin Y.-C."/>
            <person name="Aerts A."/>
            <person name="Tisserant E."/>
            <person name="Veneault-Fourrey C."/>
            <person name="Joly D.L."/>
            <person name="Hacquard S."/>
            <person name="Amselem J."/>
            <person name="Cantarel B.L."/>
            <person name="Chiu R."/>
            <person name="Coutinho P.M."/>
            <person name="Feau N."/>
            <person name="Field M."/>
            <person name="Frey P."/>
            <person name="Gelhaye E."/>
            <person name="Goldberg J."/>
            <person name="Grabherr M.G."/>
            <person name="Kodira C.D."/>
            <person name="Kohler A."/>
            <person name="Kuees U."/>
            <person name="Lindquist E.A."/>
            <person name="Lucas S.M."/>
            <person name="Mago R."/>
            <person name="Mauceli E."/>
            <person name="Morin E."/>
            <person name="Murat C."/>
            <person name="Pangilinan J.L."/>
            <person name="Park R."/>
            <person name="Pearson M."/>
            <person name="Quesneville H."/>
            <person name="Rouhier N."/>
            <person name="Sakthikumar S."/>
            <person name="Salamov A.A."/>
            <person name="Schmutz J."/>
            <person name="Selles B."/>
            <person name="Shapiro H."/>
            <person name="Tanguay P."/>
            <person name="Tuskan G.A."/>
            <person name="Henrissat B."/>
            <person name="Van de Peer Y."/>
            <person name="Rouze P."/>
            <person name="Ellis J.G."/>
            <person name="Dodds P.N."/>
            <person name="Schein J.E."/>
            <person name="Zhong S."/>
            <person name="Hamelin R.C."/>
            <person name="Grigoriev I.V."/>
            <person name="Szabo L.J."/>
            <person name="Martin F."/>
        </authorList>
    </citation>
    <scope>NUCLEOTIDE SEQUENCE [LARGE SCALE GENOMIC DNA]</scope>
    <source>
        <strain evidence="5">98AG31 / pathotype 3-4-7</strain>
    </source>
</reference>
<keyword evidence="1" id="KW-0808">Transferase</keyword>
<protein>
    <recommendedName>
        <fullName evidence="1">RNA-dependent RNA polymerase</fullName>
        <ecNumber evidence="1">2.7.7.48</ecNumber>
    </recommendedName>
</protein>
<name>F4RQP6_MELLP</name>
<dbReference type="PANTHER" id="PTHR23079">
    <property type="entry name" value="RNA-DEPENDENT RNA POLYMERASE"/>
    <property type="match status" value="1"/>
</dbReference>
<dbReference type="OrthoDB" id="6513042at2759"/>
<accession>F4RQP6</accession>
<comment type="similarity">
    <text evidence="1">Belongs to the RdRP family.</text>
</comment>
<dbReference type="eggNOG" id="KOG0988">
    <property type="taxonomic scope" value="Eukaryota"/>
</dbReference>
<dbReference type="GO" id="GO:0003968">
    <property type="term" value="F:RNA-directed RNA polymerase activity"/>
    <property type="evidence" value="ECO:0007669"/>
    <property type="project" value="UniProtKB-KW"/>
</dbReference>
<sequence>MELYIQDLPPFSNVSDTRLELIDVISSVLHGKTFRELNVQAHEALHNFDVLVRENFSRPFQPNSQYRHSRVRSRFSATITFPTTLLAKRFDAYVSVNPLIIFGTFPVNFKQSTRQGRVTMPHPDLVRALKQTPFKDRISLLTEQLEQEKLLRPFSISCLEFGRTLNTESAQPTFASEFSLLLATGDSLLTFDTVNNLLWIRWSLVSSARSLVIRMKSVQRIEADRLSVTLWLDTPPTFEDIQITRHESQSYHDQRAEEGAQVTETRYRIPCPHTTEQHVFPFVSDRLRITFGTYEAYKEFCTRKTTVRLPKIIHFTRPTIEQQLYTPQNLAALEAFLVCFTIPVGFQIEALLSHGLLDPAQIRNVCEALVSVDPDHAERALIHYNAILAQFQTRDLQNSDDDEDDDEGVTLTYLDRLTRSLEFTLIDSRTPDPRLLSGDSFPCRTVTITPSRFILEGPVTEQSNSVLRMYRDTHNFLRISIREENGLTLRPDRDVDILRLLKTRYLDFLTQGLNLCGRKFEFLGYSSSALREHQAWFVCPFYKGDSLVTAASIRQRLGDFSKVINIPARYMARVAQAFTSTRQSLTLLPSQIVRIEDVERNGSCFTDGVGTISPDLARQVDEVLSAGLPSRKRRHHANSSCFQIRLGGFKGMLSVDPTLKQACVCVRPSMDKFVSPDSLTLDIAGSFTRPLPAYLNRPMIKVLEDLGIHEQVFLALQREIVSKVEHSRTNLRRASELMDQLSMARTSGMPSILRQLGTLMGDESNTQSDFIEECYDLMIMQCFRDLKYRARIPLDASYTLVGVADEDQVLPPNFVYACIQYPGKAPFYLEGPITISRSPCLHPGDVRVVTGIGKLDLERAPRLNALRNCVVFSVAGMRSLPSCLGGGDLDGDLYTLITLPELIPATARLHPPASYTAPEMKRLDRPCTIEDGAAFFLDYISSDLVGVIASRHLHIADQADQGTRDDLCLELVSLHSDAVDYPKTGVPVAIDQLPRAPNRMKPDFMCPEHHERREGDDYYESQKVLGKLFRQIPAEKIDIFHHHTHPGGPPVTTPATSGRTRRNKGQLFGKLDPTDVISKAVRRAMRRTLARKAEPDSTLMGQFQEVMKSYAEELMQICKLNTLSRKVDRHLAETEAFLVVLTDTTSDRPLKKNTLERLETQTAALFERIRLAILEEGEGALYDSEIVLLDADEDDPQRIERDRQINRAYTAWFVSTQAPAQTFGAHSFGFLALDLLLARL</sequence>
<keyword evidence="1" id="KW-0696">RNA-directed RNA polymerase</keyword>
<comment type="catalytic activity">
    <reaction evidence="1">
        <text>RNA(n) + a ribonucleoside 5'-triphosphate = RNA(n+1) + diphosphate</text>
        <dbReference type="Rhea" id="RHEA:21248"/>
        <dbReference type="Rhea" id="RHEA-COMP:14527"/>
        <dbReference type="Rhea" id="RHEA-COMP:17342"/>
        <dbReference type="ChEBI" id="CHEBI:33019"/>
        <dbReference type="ChEBI" id="CHEBI:61557"/>
        <dbReference type="ChEBI" id="CHEBI:140395"/>
        <dbReference type="EC" id="2.7.7.48"/>
    </reaction>
</comment>
<dbReference type="EMBL" id="GL883114">
    <property type="protein sequence ID" value="EGG05073.1"/>
    <property type="molecule type" value="Genomic_DNA"/>
</dbReference>
<dbReference type="Pfam" id="PF05183">
    <property type="entry name" value="RdRP"/>
    <property type="match status" value="1"/>
</dbReference>
<dbReference type="InterPro" id="IPR007855">
    <property type="entry name" value="RDRP"/>
</dbReference>
<dbReference type="GeneID" id="18930234"/>
<keyword evidence="1" id="KW-0548">Nucleotidyltransferase</keyword>
<dbReference type="STRING" id="747676.F4RQP6"/>
<dbReference type="GO" id="GO:0030422">
    <property type="term" value="P:siRNA processing"/>
    <property type="evidence" value="ECO:0007669"/>
    <property type="project" value="TreeGrafter"/>
</dbReference>
<dbReference type="KEGG" id="mlr:MELLADRAFT_64236"/>
<dbReference type="HOGENOM" id="CLU_001366_2_1_1"/>
<dbReference type="RefSeq" id="XP_007411438.1">
    <property type="nucleotide sequence ID" value="XM_007411376.1"/>
</dbReference>
<dbReference type="VEuPathDB" id="FungiDB:MELLADRAFT_64236"/>
<gene>
    <name evidence="4" type="ORF">MELLADRAFT_64236</name>
</gene>